<feature type="region of interest" description="Disordered" evidence="2">
    <location>
        <begin position="1"/>
        <end position="30"/>
    </location>
</feature>
<comment type="caution">
    <text evidence="3">The sequence shown here is derived from an EMBL/GenBank/DDBJ whole genome shotgun (WGS) entry which is preliminary data.</text>
</comment>
<accession>A0A6N8FWP9</accession>
<evidence type="ECO:0000313" key="3">
    <source>
        <dbReference type="EMBL" id="MUL37550.1"/>
    </source>
</evidence>
<dbReference type="EMBL" id="NAPY01000023">
    <property type="protein sequence ID" value="MUL37550.1"/>
    <property type="molecule type" value="Genomic_DNA"/>
</dbReference>
<sequence length="81" mass="8747">MGICSATMSPSSTLADNNKPATTVSGTSTARLPWNNSQKSLYAAGVQVKFLHLEAEVESLLQQLQAIKKQRNTDAEEVLVK</sequence>
<protein>
    <submittedName>
        <fullName evidence="3">Uncharacterized protein</fullName>
    </submittedName>
</protein>
<organism evidence="3 4">
    <name type="scientific">Gloeocapsopsis dulcis AAB1 = 1H9</name>
    <dbReference type="NCBI Taxonomy" id="1433147"/>
    <lineage>
        <taxon>Bacteria</taxon>
        <taxon>Bacillati</taxon>
        <taxon>Cyanobacteriota</taxon>
        <taxon>Cyanophyceae</taxon>
        <taxon>Oscillatoriophycideae</taxon>
        <taxon>Chroococcales</taxon>
        <taxon>Chroococcaceae</taxon>
        <taxon>Gloeocapsopsis</taxon>
        <taxon>Gloeocapsopsis dulcis</taxon>
    </lineage>
</organism>
<evidence type="ECO:0000256" key="2">
    <source>
        <dbReference type="SAM" id="MobiDB-lite"/>
    </source>
</evidence>
<dbReference type="AlphaFoldDB" id="A0A6N8FWP9"/>
<proteinExistence type="predicted"/>
<dbReference type="Proteomes" id="UP000441797">
    <property type="component" value="Unassembled WGS sequence"/>
</dbReference>
<keyword evidence="4" id="KW-1185">Reference proteome</keyword>
<feature type="coiled-coil region" evidence="1">
    <location>
        <begin position="50"/>
        <end position="77"/>
    </location>
</feature>
<gene>
    <name evidence="3" type="ORF">BWI75_14750</name>
</gene>
<reference evidence="3 4" key="1">
    <citation type="journal article" date="2019" name="Front. Microbiol.">
        <title>Genomic Features for Desiccation Tolerance and Sugar Biosynthesis in the Extremophile Gloeocapsopsis sp. UTEX B3054.</title>
        <authorList>
            <person name="Urrejola C."/>
            <person name="Alcorta J."/>
            <person name="Salas L."/>
            <person name="Vasquez M."/>
            <person name="Polz M.F."/>
            <person name="Vicuna R."/>
            <person name="Diez B."/>
        </authorList>
    </citation>
    <scope>NUCLEOTIDE SEQUENCE [LARGE SCALE GENOMIC DNA]</scope>
    <source>
        <strain evidence="3 4">1H9</strain>
    </source>
</reference>
<evidence type="ECO:0000256" key="1">
    <source>
        <dbReference type="SAM" id="Coils"/>
    </source>
</evidence>
<evidence type="ECO:0000313" key="4">
    <source>
        <dbReference type="Proteomes" id="UP000441797"/>
    </source>
</evidence>
<keyword evidence="1" id="KW-0175">Coiled coil</keyword>
<name>A0A6N8FWP9_9CHRO</name>